<dbReference type="InParanoid" id="A0A369K031"/>
<proteinExistence type="predicted"/>
<evidence type="ECO:0000313" key="2">
    <source>
        <dbReference type="Proteomes" id="UP000076154"/>
    </source>
</evidence>
<name>A0A369K031_HYPMA</name>
<dbReference type="SUPFAM" id="SSF56112">
    <property type="entry name" value="Protein kinase-like (PK-like)"/>
    <property type="match status" value="1"/>
</dbReference>
<keyword evidence="2" id="KW-1185">Reference proteome</keyword>
<protein>
    <recommendedName>
        <fullName evidence="3">Protein kinase domain-containing protein</fullName>
    </recommendedName>
</protein>
<dbReference type="Proteomes" id="UP000076154">
    <property type="component" value="Unassembled WGS sequence"/>
</dbReference>
<comment type="caution">
    <text evidence="1">The sequence shown here is derived from an EMBL/GenBank/DDBJ whole genome shotgun (WGS) entry which is preliminary data.</text>
</comment>
<dbReference type="InterPro" id="IPR011009">
    <property type="entry name" value="Kinase-like_dom_sf"/>
</dbReference>
<dbReference type="Gene3D" id="1.10.510.10">
    <property type="entry name" value="Transferase(Phosphotransferase) domain 1"/>
    <property type="match status" value="1"/>
</dbReference>
<gene>
    <name evidence="1" type="ORF">Hypma_006193</name>
</gene>
<sequence>MSQLLISHCSAPENEGRQDHPLFQDVVLSRVDSHRPSLVVHLESQCPLECDHTEHWSIRSTKFLYHWRYWIYTGTLVRPGTAETRNIVLKINTGEHVKALTHEADVYENCAKDLQGTVIPVCFGLFHTVTLENCVITCLVTEYCGENLDANELSDLEIDFGWNLLRQVDLLHRHGLRHKDLSVSNILSNNGTPFLIDLEKAEEHTCERALRIKEGCVRPMSEDFDCREMYMLVVELCRIWDNETVVDLKNGLLIDMDRLMVTPPEEIVKMVERAFPGQTISIERAREIYSTRRKLQWSPKMGDCQPGPRIV</sequence>
<dbReference type="EMBL" id="LUEZ02000040">
    <property type="protein sequence ID" value="RDB26127.1"/>
    <property type="molecule type" value="Genomic_DNA"/>
</dbReference>
<reference evidence="1" key="1">
    <citation type="submission" date="2018-04" db="EMBL/GenBank/DDBJ databases">
        <title>Whole genome sequencing of Hypsizygus marmoreus.</title>
        <authorList>
            <person name="Choi I.-G."/>
            <person name="Min B."/>
            <person name="Kim J.-G."/>
            <person name="Kim S."/>
            <person name="Oh Y.-L."/>
            <person name="Kong W.-S."/>
            <person name="Park H."/>
            <person name="Jeong J."/>
            <person name="Song E.-S."/>
        </authorList>
    </citation>
    <scope>NUCLEOTIDE SEQUENCE [LARGE SCALE GENOMIC DNA]</scope>
    <source>
        <strain evidence="1">51987-8</strain>
    </source>
</reference>
<dbReference type="AlphaFoldDB" id="A0A369K031"/>
<evidence type="ECO:0008006" key="3">
    <source>
        <dbReference type="Google" id="ProtNLM"/>
    </source>
</evidence>
<accession>A0A369K031</accession>
<dbReference type="STRING" id="39966.A0A369K031"/>
<organism evidence="1 2">
    <name type="scientific">Hypsizygus marmoreus</name>
    <name type="common">White beech mushroom</name>
    <name type="synonym">Agaricus marmoreus</name>
    <dbReference type="NCBI Taxonomy" id="39966"/>
    <lineage>
        <taxon>Eukaryota</taxon>
        <taxon>Fungi</taxon>
        <taxon>Dikarya</taxon>
        <taxon>Basidiomycota</taxon>
        <taxon>Agaricomycotina</taxon>
        <taxon>Agaricomycetes</taxon>
        <taxon>Agaricomycetidae</taxon>
        <taxon>Agaricales</taxon>
        <taxon>Tricholomatineae</taxon>
        <taxon>Lyophyllaceae</taxon>
        <taxon>Hypsizygus</taxon>
    </lineage>
</organism>
<dbReference type="OrthoDB" id="3182995at2759"/>
<evidence type="ECO:0000313" key="1">
    <source>
        <dbReference type="EMBL" id="RDB26127.1"/>
    </source>
</evidence>